<name>A0ABS4Y168_9ACTN</name>
<comment type="caution">
    <text evidence="7">The sequence shown here is derived from an EMBL/GenBank/DDBJ whole genome shotgun (WGS) entry which is preliminary data.</text>
</comment>
<dbReference type="GeneID" id="91568843"/>
<keyword evidence="8" id="KW-1185">Reference proteome</keyword>
<feature type="compositionally biased region" description="Pro residues" evidence="5">
    <location>
        <begin position="12"/>
        <end position="21"/>
    </location>
</feature>
<feature type="region of interest" description="Disordered" evidence="5">
    <location>
        <begin position="1"/>
        <end position="21"/>
    </location>
</feature>
<evidence type="ECO:0000256" key="6">
    <source>
        <dbReference type="SAM" id="Phobius"/>
    </source>
</evidence>
<evidence type="ECO:0000313" key="7">
    <source>
        <dbReference type="EMBL" id="MBP2402509.1"/>
    </source>
</evidence>
<sequence>MSRSPDALGAPGPSPRWARPPVPRLPRLAPAYVGGVQLGAYAMGRLLTPAVRDRVLRYCSTNVDNLRGGRRHTLATSALVVEEPMELPYALLLLAVLGYAEYAHGAWWAAGAFVFGHVGATLVVYGVLRGARAGARTRSAIDVGTSYGFNAVVGALATTLPRGPVRTGAYAALFALGARPLLRGGAHRPDFTDLGHFLALALGVGYGQGRRRALGHCSSQYR</sequence>
<evidence type="ECO:0000256" key="4">
    <source>
        <dbReference type="ARBA" id="ARBA00023136"/>
    </source>
</evidence>
<dbReference type="SUPFAM" id="SSF144091">
    <property type="entry name" value="Rhomboid-like"/>
    <property type="match status" value="1"/>
</dbReference>
<evidence type="ECO:0008006" key="9">
    <source>
        <dbReference type="Google" id="ProtNLM"/>
    </source>
</evidence>
<dbReference type="InterPro" id="IPR046862">
    <property type="entry name" value="Rhomboid_2"/>
</dbReference>
<evidence type="ECO:0000256" key="5">
    <source>
        <dbReference type="SAM" id="MobiDB-lite"/>
    </source>
</evidence>
<reference evidence="7 8" key="1">
    <citation type="submission" date="2021-03" db="EMBL/GenBank/DDBJ databases">
        <title>Sequencing the genomes of 1000 actinobacteria strains.</title>
        <authorList>
            <person name="Klenk H.-P."/>
        </authorList>
    </citation>
    <scope>NUCLEOTIDE SEQUENCE [LARGE SCALE GENOMIC DNA]</scope>
    <source>
        <strain evidence="7 8">DSM 41480</strain>
    </source>
</reference>
<keyword evidence="3 6" id="KW-1133">Transmembrane helix</keyword>
<accession>A0ABS4Y168</accession>
<evidence type="ECO:0000313" key="8">
    <source>
        <dbReference type="Proteomes" id="UP001519291"/>
    </source>
</evidence>
<keyword evidence="2 6" id="KW-0812">Transmembrane</keyword>
<proteinExistence type="predicted"/>
<dbReference type="InterPro" id="IPR035952">
    <property type="entry name" value="Rhomboid-like_sf"/>
</dbReference>
<evidence type="ECO:0000256" key="3">
    <source>
        <dbReference type="ARBA" id="ARBA00022989"/>
    </source>
</evidence>
<gene>
    <name evidence="7" type="ORF">JO379_001978</name>
</gene>
<protein>
    <recommendedName>
        <fullName evidence="9">Rhomboid family protein</fullName>
    </recommendedName>
</protein>
<dbReference type="Proteomes" id="UP001519291">
    <property type="component" value="Unassembled WGS sequence"/>
</dbReference>
<comment type="subcellular location">
    <subcellularLocation>
        <location evidence="1">Membrane</location>
        <topology evidence="1">Multi-pass membrane protein</topology>
    </subcellularLocation>
</comment>
<evidence type="ECO:0000256" key="2">
    <source>
        <dbReference type="ARBA" id="ARBA00022692"/>
    </source>
</evidence>
<dbReference type="Pfam" id="PF20401">
    <property type="entry name" value="Rhomboid_2"/>
    <property type="match status" value="1"/>
</dbReference>
<evidence type="ECO:0000256" key="1">
    <source>
        <dbReference type="ARBA" id="ARBA00004141"/>
    </source>
</evidence>
<feature type="transmembrane region" description="Helical" evidence="6">
    <location>
        <begin position="106"/>
        <end position="128"/>
    </location>
</feature>
<organism evidence="7 8">
    <name type="scientific">Streptomyces syringium</name>
    <dbReference type="NCBI Taxonomy" id="76729"/>
    <lineage>
        <taxon>Bacteria</taxon>
        <taxon>Bacillati</taxon>
        <taxon>Actinomycetota</taxon>
        <taxon>Actinomycetes</taxon>
        <taxon>Kitasatosporales</taxon>
        <taxon>Streptomycetaceae</taxon>
        <taxon>Streptomyces</taxon>
    </lineage>
</organism>
<keyword evidence="4 6" id="KW-0472">Membrane</keyword>
<dbReference type="RefSeq" id="WP_245381427.1">
    <property type="nucleotide sequence ID" value="NZ_JAGIOH010000001.1"/>
</dbReference>
<dbReference type="EMBL" id="JAGIOH010000001">
    <property type="protein sequence ID" value="MBP2402509.1"/>
    <property type="molecule type" value="Genomic_DNA"/>
</dbReference>